<dbReference type="SUPFAM" id="SSF50129">
    <property type="entry name" value="GroES-like"/>
    <property type="match status" value="1"/>
</dbReference>
<feature type="domain" description="Alcohol dehydrogenase-like N-terminal" evidence="6">
    <location>
        <begin position="43"/>
        <end position="172"/>
    </location>
</feature>
<dbReference type="GeneID" id="103488078"/>
<dbReference type="Pfam" id="PF08240">
    <property type="entry name" value="ADH_N"/>
    <property type="match status" value="1"/>
</dbReference>
<dbReference type="PANTHER" id="PTHR43880:SF10">
    <property type="entry name" value="ALCOHOL DEHYDROGENASE-LIKE 2"/>
    <property type="match status" value="1"/>
</dbReference>
<keyword evidence="5" id="KW-0560">Oxidoreductase</keyword>
<dbReference type="Proteomes" id="UP001652600">
    <property type="component" value="Chromosome 3"/>
</dbReference>
<keyword evidence="7" id="KW-1185">Reference proteome</keyword>
<evidence type="ECO:0000256" key="1">
    <source>
        <dbReference type="ARBA" id="ARBA00001947"/>
    </source>
</evidence>
<gene>
    <name evidence="8" type="primary">LOC103488078</name>
</gene>
<organism evidence="7 8">
    <name type="scientific">Cucumis melo</name>
    <name type="common">Muskmelon</name>
    <dbReference type="NCBI Taxonomy" id="3656"/>
    <lineage>
        <taxon>Eukaryota</taxon>
        <taxon>Viridiplantae</taxon>
        <taxon>Streptophyta</taxon>
        <taxon>Embryophyta</taxon>
        <taxon>Tracheophyta</taxon>
        <taxon>Spermatophyta</taxon>
        <taxon>Magnoliopsida</taxon>
        <taxon>eudicotyledons</taxon>
        <taxon>Gunneridae</taxon>
        <taxon>Pentapetalae</taxon>
        <taxon>rosids</taxon>
        <taxon>fabids</taxon>
        <taxon>Cucurbitales</taxon>
        <taxon>Cucurbitaceae</taxon>
        <taxon>Benincaseae</taxon>
        <taxon>Cucumis</taxon>
    </lineage>
</organism>
<dbReference type="InterPro" id="IPR011032">
    <property type="entry name" value="GroES-like_sf"/>
</dbReference>
<accession>A0ABM3KKH8</accession>
<dbReference type="InterPro" id="IPR013154">
    <property type="entry name" value="ADH-like_N"/>
</dbReference>
<evidence type="ECO:0000256" key="5">
    <source>
        <dbReference type="ARBA" id="ARBA00023002"/>
    </source>
</evidence>
<comment type="subunit">
    <text evidence="2">Homodimer.</text>
</comment>
<evidence type="ECO:0000259" key="6">
    <source>
        <dbReference type="Pfam" id="PF08240"/>
    </source>
</evidence>
<dbReference type="InterPro" id="IPR002328">
    <property type="entry name" value="ADH_Zn_CS"/>
</dbReference>
<dbReference type="Gene3D" id="3.40.50.720">
    <property type="entry name" value="NAD(P)-binding Rossmann-like Domain"/>
    <property type="match status" value="1"/>
</dbReference>
<sequence>MNNGSKISPLTRGKAIRCRAAVCRQPGEPLVIEEIEVDPPKIGEVRIKILCTSLCHSDVTVWNMRQGLFSFPIIFGHEAVGIVESIGEEVEEVKEGEMVLPVYQSNCKECKECKNWRTNKCSAFGDKIGMGMPRDGTSRFKDLNGQPLNHFLYVSSFSEYTVVDIHNLVPINPKLPIDKAALFGCGVPTGIGAAWNVADVDEGSTVAIFGLGFRVPPWLSSLKLLKKKLTGEQITALSVLGWLPSWKKLSKVVERDGERQ</sequence>
<evidence type="ECO:0000313" key="8">
    <source>
        <dbReference type="RefSeq" id="XP_050938294.1"/>
    </source>
</evidence>
<protein>
    <submittedName>
        <fullName evidence="8">Alcohol dehydrogenase-like 1</fullName>
    </submittedName>
</protein>
<evidence type="ECO:0000256" key="4">
    <source>
        <dbReference type="ARBA" id="ARBA00022833"/>
    </source>
</evidence>
<proteinExistence type="predicted"/>
<keyword evidence="4" id="KW-0862">Zinc</keyword>
<dbReference type="PROSITE" id="PS00059">
    <property type="entry name" value="ADH_ZINC"/>
    <property type="match status" value="1"/>
</dbReference>
<evidence type="ECO:0000256" key="2">
    <source>
        <dbReference type="ARBA" id="ARBA00011738"/>
    </source>
</evidence>
<dbReference type="RefSeq" id="XP_050938294.1">
    <property type="nucleotide sequence ID" value="XM_051082337.1"/>
</dbReference>
<evidence type="ECO:0000313" key="7">
    <source>
        <dbReference type="Proteomes" id="UP001652600"/>
    </source>
</evidence>
<comment type="cofactor">
    <cofactor evidence="1">
        <name>Zn(2+)</name>
        <dbReference type="ChEBI" id="CHEBI:29105"/>
    </cofactor>
</comment>
<keyword evidence="3" id="KW-0479">Metal-binding</keyword>
<reference evidence="8" key="1">
    <citation type="submission" date="2025-08" db="UniProtKB">
        <authorList>
            <consortium name="RefSeq"/>
        </authorList>
    </citation>
    <scope>IDENTIFICATION</scope>
    <source>
        <tissue evidence="8">Stem</tissue>
    </source>
</reference>
<dbReference type="Gene3D" id="3.90.180.10">
    <property type="entry name" value="Medium-chain alcohol dehydrogenases, catalytic domain"/>
    <property type="match status" value="1"/>
</dbReference>
<dbReference type="PANTHER" id="PTHR43880">
    <property type="entry name" value="ALCOHOL DEHYDROGENASE"/>
    <property type="match status" value="1"/>
</dbReference>
<evidence type="ECO:0000256" key="3">
    <source>
        <dbReference type="ARBA" id="ARBA00022723"/>
    </source>
</evidence>
<name>A0ABM3KKH8_CUCME</name>